<proteinExistence type="predicted"/>
<feature type="region of interest" description="Disordered" evidence="1">
    <location>
        <begin position="267"/>
        <end position="340"/>
    </location>
</feature>
<dbReference type="RefSeq" id="WP_058889604.1">
    <property type="nucleotide sequence ID" value="NZ_LQBM01000005.1"/>
</dbReference>
<sequence>MPRTRAVRAAPPADPAPLRRRAPAVCGIGALALGTLTACGEDYDPCWVDAETVAGLFSFSTVSQALNTEEPTVQTSGYTATATELGETGCSYDLTPEESAPSVLLVLQREEEVDAERFAQHQQEAEADDDSRVFVEEHREQTIVYSTEVARMIVGDHYYWARYTSSASLRADRGSDAQPLMQYVAGTQGGEDLEGYQAWLEEEALWQADEAEAAALHQAEIDHQDGYSAGLQDGEYEALHGYPPQGHHWELSERSEEWVRGFEEGKAEGLAAAPVEAPASPAEPPPPAPEAPAAPEPPAPGQGDQLVEWEDEYEDQFSESQGPLDDAPGESALAPREEGFDLGLEEGRWAVEDGLTYTEDAEFWNLYTEEADRRAFAEGYAEGYQQGYRAAWREAGRPEAELPAEAR</sequence>
<dbReference type="Proteomes" id="UP000054023">
    <property type="component" value="Unassembled WGS sequence"/>
</dbReference>
<protein>
    <submittedName>
        <fullName evidence="2">Uncharacterized protein</fullName>
    </submittedName>
</protein>
<organism evidence="2 3">
    <name type="scientific">Nesterenkonia jeotgali</name>
    <dbReference type="NCBI Taxonomy" id="317018"/>
    <lineage>
        <taxon>Bacteria</taxon>
        <taxon>Bacillati</taxon>
        <taxon>Actinomycetota</taxon>
        <taxon>Actinomycetes</taxon>
        <taxon>Micrococcales</taxon>
        <taxon>Micrococcaceae</taxon>
        <taxon>Nesterenkonia</taxon>
    </lineage>
</organism>
<dbReference type="OrthoDB" id="9824821at2"/>
<evidence type="ECO:0000256" key="1">
    <source>
        <dbReference type="SAM" id="MobiDB-lite"/>
    </source>
</evidence>
<feature type="compositionally biased region" description="Low complexity" evidence="1">
    <location>
        <begin position="271"/>
        <end position="280"/>
    </location>
</feature>
<feature type="compositionally biased region" description="Pro residues" evidence="1">
    <location>
        <begin position="281"/>
        <end position="300"/>
    </location>
</feature>
<reference evidence="3" key="1">
    <citation type="submission" date="2015-12" db="EMBL/GenBank/DDBJ databases">
        <authorList>
            <person name="Nair G.R."/>
            <person name="Kaur G."/>
            <person name="Mayilraj S."/>
        </authorList>
    </citation>
    <scope>NUCLEOTIDE SEQUENCE [LARGE SCALE GENOMIC DNA]</scope>
    <source>
        <strain evidence="3">CD08_7</strain>
    </source>
</reference>
<name>A0A0W8ICB3_9MICC</name>
<gene>
    <name evidence="2" type="ORF">AVL63_13175</name>
</gene>
<feature type="compositionally biased region" description="Acidic residues" evidence="1">
    <location>
        <begin position="307"/>
        <end position="317"/>
    </location>
</feature>
<dbReference type="AlphaFoldDB" id="A0A0W8ICB3"/>
<evidence type="ECO:0000313" key="2">
    <source>
        <dbReference type="EMBL" id="KUG57585.1"/>
    </source>
</evidence>
<dbReference type="STRING" id="317018.AVL63_13175"/>
<dbReference type="EMBL" id="LQBM01000005">
    <property type="protein sequence ID" value="KUG57585.1"/>
    <property type="molecule type" value="Genomic_DNA"/>
</dbReference>
<comment type="caution">
    <text evidence="2">The sequence shown here is derived from an EMBL/GenBank/DDBJ whole genome shotgun (WGS) entry which is preliminary data.</text>
</comment>
<evidence type="ECO:0000313" key="3">
    <source>
        <dbReference type="Proteomes" id="UP000054023"/>
    </source>
</evidence>
<keyword evidence="3" id="KW-1185">Reference proteome</keyword>
<accession>A0A0W8ICB3</accession>